<feature type="transmembrane region" description="Helical" evidence="1">
    <location>
        <begin position="253"/>
        <end position="271"/>
    </location>
</feature>
<feature type="transmembrane region" description="Helical" evidence="1">
    <location>
        <begin position="131"/>
        <end position="152"/>
    </location>
</feature>
<dbReference type="AlphaFoldDB" id="A0A7E4UMP1"/>
<feature type="transmembrane region" description="Helical" evidence="1">
    <location>
        <begin position="172"/>
        <end position="198"/>
    </location>
</feature>
<sequence length="294" mass="33508">MVTANFQDFVTVGQCGAMLIMYIYVTVAMGRILWQMFKRRKDVASNFTPTLIFHIFMWFIAGITGVVCNAYHVIAFHSDKPYAITPYFWVNIPNFTAIFCAVTAGIFLVIDRICMVSLKPSRYDRIKSRLLIFDIISVSATLIVGIILYIAFGKAGNAYVFTMRCGISSNGVAFTILYRYVLEVIYSILGVVCLLLLRKFNKNLGKLMQTDNNQHKGEAMVKFTIYTNIFVETIPCFLGYLFMDILHIPVQNYLGVFTRVFAIINGTICAWKYTKSLKMMDNTQRVGNHTRSVH</sequence>
<evidence type="ECO:0000256" key="1">
    <source>
        <dbReference type="SAM" id="Phobius"/>
    </source>
</evidence>
<reference evidence="2" key="1">
    <citation type="journal article" date="2013" name="Genetics">
        <title>The draft genome and transcriptome of Panagrellus redivivus are shaped by the harsh demands of a free-living lifestyle.</title>
        <authorList>
            <person name="Srinivasan J."/>
            <person name="Dillman A.R."/>
            <person name="Macchietto M.G."/>
            <person name="Heikkinen L."/>
            <person name="Lakso M."/>
            <person name="Fracchia K.M."/>
            <person name="Antoshechkin I."/>
            <person name="Mortazavi A."/>
            <person name="Wong G."/>
            <person name="Sternberg P.W."/>
        </authorList>
    </citation>
    <scope>NUCLEOTIDE SEQUENCE [LARGE SCALE GENOMIC DNA]</scope>
    <source>
        <strain evidence="2">MT8872</strain>
    </source>
</reference>
<keyword evidence="1" id="KW-1133">Transmembrane helix</keyword>
<accession>A0A7E4UMP1</accession>
<keyword evidence="1" id="KW-0472">Membrane</keyword>
<feature type="transmembrane region" description="Helical" evidence="1">
    <location>
        <begin position="219"/>
        <end position="241"/>
    </location>
</feature>
<keyword evidence="2" id="KW-1185">Reference proteome</keyword>
<feature type="transmembrane region" description="Helical" evidence="1">
    <location>
        <begin position="16"/>
        <end position="34"/>
    </location>
</feature>
<reference evidence="3" key="2">
    <citation type="submission" date="2020-10" db="UniProtKB">
        <authorList>
            <consortium name="WormBaseParasite"/>
        </authorList>
    </citation>
    <scope>IDENTIFICATION</scope>
</reference>
<protein>
    <submittedName>
        <fullName evidence="3">G_PROTEIN_RECEP_F1_2 domain-containing protein</fullName>
    </submittedName>
</protein>
<proteinExistence type="predicted"/>
<evidence type="ECO:0000313" key="3">
    <source>
        <dbReference type="WBParaSite" id="Pan_g10607.t1"/>
    </source>
</evidence>
<organism evidence="2 3">
    <name type="scientific">Panagrellus redivivus</name>
    <name type="common">Microworm</name>
    <dbReference type="NCBI Taxonomy" id="6233"/>
    <lineage>
        <taxon>Eukaryota</taxon>
        <taxon>Metazoa</taxon>
        <taxon>Ecdysozoa</taxon>
        <taxon>Nematoda</taxon>
        <taxon>Chromadorea</taxon>
        <taxon>Rhabditida</taxon>
        <taxon>Tylenchina</taxon>
        <taxon>Panagrolaimomorpha</taxon>
        <taxon>Panagrolaimoidea</taxon>
        <taxon>Panagrolaimidae</taxon>
        <taxon>Panagrellus</taxon>
    </lineage>
</organism>
<dbReference type="WBParaSite" id="Pan_g10607.t1">
    <property type="protein sequence ID" value="Pan_g10607.t1"/>
    <property type="gene ID" value="Pan_g10607"/>
</dbReference>
<evidence type="ECO:0000313" key="2">
    <source>
        <dbReference type="Proteomes" id="UP000492821"/>
    </source>
</evidence>
<feature type="transmembrane region" description="Helical" evidence="1">
    <location>
        <begin position="55"/>
        <end position="75"/>
    </location>
</feature>
<name>A0A7E4UMP1_PANRE</name>
<feature type="transmembrane region" description="Helical" evidence="1">
    <location>
        <begin position="87"/>
        <end position="110"/>
    </location>
</feature>
<dbReference type="Proteomes" id="UP000492821">
    <property type="component" value="Unassembled WGS sequence"/>
</dbReference>
<keyword evidence="1" id="KW-0812">Transmembrane</keyword>